<evidence type="ECO:0000259" key="1">
    <source>
        <dbReference type="PROSITE" id="PS51832"/>
    </source>
</evidence>
<dbReference type="PANTHER" id="PTHR43155">
    <property type="entry name" value="CYCLIC DI-GMP PHOSPHODIESTERASE PA4108-RELATED"/>
    <property type="match status" value="1"/>
</dbReference>
<dbReference type="PROSITE" id="PS51832">
    <property type="entry name" value="HD_GYP"/>
    <property type="match status" value="1"/>
</dbReference>
<dbReference type="Pfam" id="PF13487">
    <property type="entry name" value="HD_5"/>
    <property type="match status" value="1"/>
</dbReference>
<name>A0AA37T0Z3_9ALTE</name>
<evidence type="ECO:0000313" key="2">
    <source>
        <dbReference type="EMBL" id="GLR72922.1"/>
    </source>
</evidence>
<reference evidence="2" key="2">
    <citation type="submission" date="2023-01" db="EMBL/GenBank/DDBJ databases">
        <title>Draft genome sequence of Agaribacter marinus strain NBRC 110023.</title>
        <authorList>
            <person name="Sun Q."/>
            <person name="Mori K."/>
        </authorList>
    </citation>
    <scope>NUCLEOTIDE SEQUENCE</scope>
    <source>
        <strain evidence="2">NBRC 110023</strain>
    </source>
</reference>
<dbReference type="Proteomes" id="UP001156601">
    <property type="component" value="Unassembled WGS sequence"/>
</dbReference>
<dbReference type="PANTHER" id="PTHR43155:SF2">
    <property type="entry name" value="CYCLIC DI-GMP PHOSPHODIESTERASE PA4108"/>
    <property type="match status" value="1"/>
</dbReference>
<sequence>MKQTISIQSLKTGMYLIRVVEAEARLHVKREGVIKSQSTIDNLQSRGVISVEIDLSKSESESINDLDIVDTKNQDADTASIKPKQTNASKPKILSFEEQQQQLAAADKLYTQARSIQSNFVKSLRSGSTPDLDKLHDLTQDIIDSVFDNPEALSCLVMLKESNDYLVQHSLNCSILLSLFGKYKDLSASEVEDLTFSGLLMDIGMALLPPELATNNQKFSEADVVVMRTHVDIGVEILERHSDFPDMIYDVLKHHHERIDGSGYLKGLSGQEISVFAQMAGIVDTYDAMITARPYKGSASSQSTLEEMLEDPSFDKALVEDFIKAIGLYPVGSLVHLQSGKLAIVAQANRKNPLKPKVMSFYSIRGKHHTEIKIIDLNKSSERIKTAVRPEEFDLNLPKFFRTALYPK</sequence>
<keyword evidence="3" id="KW-1185">Reference proteome</keyword>
<dbReference type="InterPro" id="IPR021812">
    <property type="entry name" value="DUF3391"/>
</dbReference>
<organism evidence="2 3">
    <name type="scientific">Agaribacter marinus</name>
    <dbReference type="NCBI Taxonomy" id="1431249"/>
    <lineage>
        <taxon>Bacteria</taxon>
        <taxon>Pseudomonadati</taxon>
        <taxon>Pseudomonadota</taxon>
        <taxon>Gammaproteobacteria</taxon>
        <taxon>Alteromonadales</taxon>
        <taxon>Alteromonadaceae</taxon>
        <taxon>Agaribacter</taxon>
    </lineage>
</organism>
<dbReference type="Gene3D" id="1.10.3210.10">
    <property type="entry name" value="Hypothetical protein af1432"/>
    <property type="match status" value="1"/>
</dbReference>
<dbReference type="GO" id="GO:0008081">
    <property type="term" value="F:phosphoric diester hydrolase activity"/>
    <property type="evidence" value="ECO:0007669"/>
    <property type="project" value="UniProtKB-ARBA"/>
</dbReference>
<dbReference type="InterPro" id="IPR003607">
    <property type="entry name" value="HD/PDEase_dom"/>
</dbReference>
<comment type="caution">
    <text evidence="2">The sequence shown here is derived from an EMBL/GenBank/DDBJ whole genome shotgun (WGS) entry which is preliminary data.</text>
</comment>
<reference evidence="2" key="1">
    <citation type="journal article" date="2014" name="Int. J. Syst. Evol. Microbiol.">
        <title>Complete genome sequence of Corynebacterium casei LMG S-19264T (=DSM 44701T), isolated from a smear-ripened cheese.</title>
        <authorList>
            <consortium name="US DOE Joint Genome Institute (JGI-PGF)"/>
            <person name="Walter F."/>
            <person name="Albersmeier A."/>
            <person name="Kalinowski J."/>
            <person name="Ruckert C."/>
        </authorList>
    </citation>
    <scope>NUCLEOTIDE SEQUENCE</scope>
    <source>
        <strain evidence="2">NBRC 110023</strain>
    </source>
</reference>
<dbReference type="RefSeq" id="WP_284219342.1">
    <property type="nucleotide sequence ID" value="NZ_BSOT01000019.1"/>
</dbReference>
<accession>A0AA37T0Z3</accession>
<protein>
    <submittedName>
        <fullName evidence="2">Phosphodiesterase</fullName>
    </submittedName>
</protein>
<gene>
    <name evidence="2" type="ORF">GCM10007852_38300</name>
</gene>
<dbReference type="CDD" id="cd00077">
    <property type="entry name" value="HDc"/>
    <property type="match status" value="1"/>
</dbReference>
<dbReference type="InterPro" id="IPR037522">
    <property type="entry name" value="HD_GYP_dom"/>
</dbReference>
<dbReference type="AlphaFoldDB" id="A0AA37T0Z3"/>
<dbReference type="Pfam" id="PF11871">
    <property type="entry name" value="DUF3391"/>
    <property type="match status" value="1"/>
</dbReference>
<dbReference type="EMBL" id="BSOT01000019">
    <property type="protein sequence ID" value="GLR72922.1"/>
    <property type="molecule type" value="Genomic_DNA"/>
</dbReference>
<feature type="domain" description="HD-GYP" evidence="1">
    <location>
        <begin position="140"/>
        <end position="338"/>
    </location>
</feature>
<evidence type="ECO:0000313" key="3">
    <source>
        <dbReference type="Proteomes" id="UP001156601"/>
    </source>
</evidence>
<proteinExistence type="predicted"/>
<dbReference type="SUPFAM" id="SSF109604">
    <property type="entry name" value="HD-domain/PDEase-like"/>
    <property type="match status" value="1"/>
</dbReference>